<dbReference type="InterPro" id="IPR002363">
    <property type="entry name" value="Ribosomal_uL10_CS_bac"/>
</dbReference>
<dbReference type="Gene3D" id="3.30.70.1730">
    <property type="match status" value="1"/>
</dbReference>
<dbReference type="InterPro" id="IPR001790">
    <property type="entry name" value="Ribosomal_uL10"/>
</dbReference>
<evidence type="ECO:0000256" key="1">
    <source>
        <dbReference type="ARBA" id="ARBA00008889"/>
    </source>
</evidence>
<evidence type="ECO:0000313" key="4">
    <source>
        <dbReference type="EMBL" id="SVA90742.1"/>
    </source>
</evidence>
<dbReference type="HAMAP" id="MF_00362">
    <property type="entry name" value="Ribosomal_uL10"/>
    <property type="match status" value="1"/>
</dbReference>
<comment type="similarity">
    <text evidence="1">Belongs to the universal ribosomal protein uL10 family.</text>
</comment>
<gene>
    <name evidence="4" type="ORF">METZ01_LOCUS143596</name>
</gene>
<protein>
    <recommendedName>
        <fullName evidence="5">50S ribosomal protein L10</fullName>
    </recommendedName>
</protein>
<evidence type="ECO:0000256" key="3">
    <source>
        <dbReference type="ARBA" id="ARBA00023274"/>
    </source>
</evidence>
<dbReference type="GO" id="GO:0003735">
    <property type="term" value="F:structural constituent of ribosome"/>
    <property type="evidence" value="ECO:0007669"/>
    <property type="project" value="InterPro"/>
</dbReference>
<dbReference type="InterPro" id="IPR043141">
    <property type="entry name" value="Ribosomal_uL10-like_sf"/>
</dbReference>
<evidence type="ECO:0000256" key="2">
    <source>
        <dbReference type="ARBA" id="ARBA00022980"/>
    </source>
</evidence>
<dbReference type="NCBIfam" id="NF000955">
    <property type="entry name" value="PRK00099.1-1"/>
    <property type="match status" value="1"/>
</dbReference>
<dbReference type="PROSITE" id="PS01109">
    <property type="entry name" value="RIBOSOMAL_L10"/>
    <property type="match status" value="1"/>
</dbReference>
<dbReference type="InterPro" id="IPR047865">
    <property type="entry name" value="Ribosomal_uL10_bac_type"/>
</dbReference>
<accession>A0A381ZPE6</accession>
<proteinExistence type="inferred from homology"/>
<dbReference type="PANTHER" id="PTHR11560">
    <property type="entry name" value="39S RIBOSOMAL PROTEIN L10, MITOCHONDRIAL"/>
    <property type="match status" value="1"/>
</dbReference>
<dbReference type="Gene3D" id="6.10.250.290">
    <property type="match status" value="1"/>
</dbReference>
<dbReference type="InterPro" id="IPR022973">
    <property type="entry name" value="Ribosomal_uL10_bac"/>
</dbReference>
<dbReference type="Pfam" id="PF00466">
    <property type="entry name" value="Ribosomal_L10"/>
    <property type="match status" value="1"/>
</dbReference>
<name>A0A381ZPE6_9ZZZZ</name>
<keyword evidence="3" id="KW-0687">Ribonucleoprotein</keyword>
<organism evidence="4">
    <name type="scientific">marine metagenome</name>
    <dbReference type="NCBI Taxonomy" id="408172"/>
    <lineage>
        <taxon>unclassified sequences</taxon>
        <taxon>metagenomes</taxon>
        <taxon>ecological metagenomes</taxon>
    </lineage>
</organism>
<dbReference type="AlphaFoldDB" id="A0A381ZPE6"/>
<keyword evidence="2" id="KW-0689">Ribosomal protein</keyword>
<dbReference type="SUPFAM" id="SSF160369">
    <property type="entry name" value="Ribosomal protein L10-like"/>
    <property type="match status" value="1"/>
</dbReference>
<dbReference type="GO" id="GO:0006412">
    <property type="term" value="P:translation"/>
    <property type="evidence" value="ECO:0007669"/>
    <property type="project" value="InterPro"/>
</dbReference>
<dbReference type="CDD" id="cd05797">
    <property type="entry name" value="Ribosomal_L10"/>
    <property type="match status" value="1"/>
</dbReference>
<dbReference type="EMBL" id="UINC01022003">
    <property type="protein sequence ID" value="SVA90742.1"/>
    <property type="molecule type" value="Genomic_DNA"/>
</dbReference>
<evidence type="ECO:0008006" key="5">
    <source>
        <dbReference type="Google" id="ProtNLM"/>
    </source>
</evidence>
<reference evidence="4" key="1">
    <citation type="submission" date="2018-05" db="EMBL/GenBank/DDBJ databases">
        <authorList>
            <person name="Lanie J.A."/>
            <person name="Ng W.-L."/>
            <person name="Kazmierczak K.M."/>
            <person name="Andrzejewski T.M."/>
            <person name="Davidsen T.M."/>
            <person name="Wayne K.J."/>
            <person name="Tettelin H."/>
            <person name="Glass J.I."/>
            <person name="Rusch D."/>
            <person name="Podicherti R."/>
            <person name="Tsui H.-C.T."/>
            <person name="Winkler M.E."/>
        </authorList>
    </citation>
    <scope>NUCLEOTIDE SEQUENCE</scope>
</reference>
<sequence length="177" mass="19338">MALTREQKTEQLSNLKAEFSATESVILLDYKGLDVPQATELRRKVSDAQARYRVVKNSLAKRAVKGTPFESLDNHFVGTTAVAYSSDDPVVLAKALIDFAKTTPALTVKVAVVQGQEIEAQGVADLATLPGKRELQAKLLMVLQAPMTQLVQVLNAVPRDFMGVLDQIEKKKSEEEG</sequence>
<dbReference type="GO" id="GO:0015934">
    <property type="term" value="C:large ribosomal subunit"/>
    <property type="evidence" value="ECO:0007669"/>
    <property type="project" value="InterPro"/>
</dbReference>